<dbReference type="InterPro" id="IPR015943">
    <property type="entry name" value="WD40/YVTN_repeat-like_dom_sf"/>
</dbReference>
<organism evidence="4 5">
    <name type="scientific">Armatimonas rosea</name>
    <dbReference type="NCBI Taxonomy" id="685828"/>
    <lineage>
        <taxon>Bacteria</taxon>
        <taxon>Bacillati</taxon>
        <taxon>Armatimonadota</taxon>
        <taxon>Armatimonadia</taxon>
        <taxon>Armatimonadales</taxon>
        <taxon>Armatimonadaceae</taxon>
        <taxon>Armatimonas</taxon>
    </lineage>
</organism>
<keyword evidence="2" id="KW-0732">Signal</keyword>
<dbReference type="SMART" id="SM00564">
    <property type="entry name" value="PQQ"/>
    <property type="match status" value="6"/>
</dbReference>
<feature type="domain" description="Pyrrolo-quinoline quinone repeat" evidence="3">
    <location>
        <begin position="58"/>
        <end position="250"/>
    </location>
</feature>
<dbReference type="RefSeq" id="WP_184192480.1">
    <property type="nucleotide sequence ID" value="NZ_JACHGW010000001.1"/>
</dbReference>
<dbReference type="Proteomes" id="UP000520814">
    <property type="component" value="Unassembled WGS sequence"/>
</dbReference>
<feature type="compositionally biased region" description="Gly residues" evidence="1">
    <location>
        <begin position="546"/>
        <end position="572"/>
    </location>
</feature>
<feature type="region of interest" description="Disordered" evidence="1">
    <location>
        <begin position="532"/>
        <end position="572"/>
    </location>
</feature>
<comment type="caution">
    <text evidence="4">The sequence shown here is derived from an EMBL/GenBank/DDBJ whole genome shotgun (WGS) entry which is preliminary data.</text>
</comment>
<protein>
    <submittedName>
        <fullName evidence="4">Outer membrane protein assembly factor BamB</fullName>
    </submittedName>
</protein>
<accession>A0A7W9W5R6</accession>
<dbReference type="PANTHER" id="PTHR34512">
    <property type="entry name" value="CELL SURFACE PROTEIN"/>
    <property type="match status" value="1"/>
</dbReference>
<evidence type="ECO:0000313" key="4">
    <source>
        <dbReference type="EMBL" id="MBB6048857.1"/>
    </source>
</evidence>
<evidence type="ECO:0000256" key="2">
    <source>
        <dbReference type="SAM" id="SignalP"/>
    </source>
</evidence>
<proteinExistence type="predicted"/>
<reference evidence="4 5" key="1">
    <citation type="submission" date="2020-08" db="EMBL/GenBank/DDBJ databases">
        <title>Genomic Encyclopedia of Type Strains, Phase IV (KMG-IV): sequencing the most valuable type-strain genomes for metagenomic binning, comparative biology and taxonomic classification.</title>
        <authorList>
            <person name="Goeker M."/>
        </authorList>
    </citation>
    <scope>NUCLEOTIDE SEQUENCE [LARGE SCALE GENOMIC DNA]</scope>
    <source>
        <strain evidence="4 5">DSM 23562</strain>
    </source>
</reference>
<dbReference type="AlphaFoldDB" id="A0A7W9W5R6"/>
<dbReference type="EMBL" id="JACHGW010000001">
    <property type="protein sequence ID" value="MBB6048857.1"/>
    <property type="molecule type" value="Genomic_DNA"/>
</dbReference>
<dbReference type="InterPro" id="IPR011047">
    <property type="entry name" value="Quinoprotein_ADH-like_sf"/>
</dbReference>
<feature type="chain" id="PRO_5031054297" evidence="2">
    <location>
        <begin position="33"/>
        <end position="572"/>
    </location>
</feature>
<feature type="domain" description="Pyrrolo-quinoline quinone repeat" evidence="3">
    <location>
        <begin position="260"/>
        <end position="421"/>
    </location>
</feature>
<gene>
    <name evidence="4" type="ORF">HNQ39_000619</name>
</gene>
<dbReference type="SUPFAM" id="SSF50998">
    <property type="entry name" value="Quinoprotein alcohol dehydrogenase-like"/>
    <property type="match status" value="1"/>
</dbReference>
<dbReference type="InterPro" id="IPR013783">
    <property type="entry name" value="Ig-like_fold"/>
</dbReference>
<dbReference type="Gene3D" id="2.60.40.10">
    <property type="entry name" value="Immunoglobulins"/>
    <property type="match status" value="1"/>
</dbReference>
<dbReference type="Gene3D" id="2.130.10.10">
    <property type="entry name" value="YVTN repeat-like/Quinoprotein amine dehydrogenase"/>
    <property type="match status" value="2"/>
</dbReference>
<evidence type="ECO:0000259" key="3">
    <source>
        <dbReference type="Pfam" id="PF13360"/>
    </source>
</evidence>
<dbReference type="InterPro" id="IPR002372">
    <property type="entry name" value="PQQ_rpt_dom"/>
</dbReference>
<keyword evidence="5" id="KW-1185">Reference proteome</keyword>
<evidence type="ECO:0000256" key="1">
    <source>
        <dbReference type="SAM" id="MobiDB-lite"/>
    </source>
</evidence>
<dbReference type="PANTHER" id="PTHR34512:SF30">
    <property type="entry name" value="OUTER MEMBRANE PROTEIN ASSEMBLY FACTOR BAMB"/>
    <property type="match status" value="1"/>
</dbReference>
<dbReference type="Pfam" id="PF13360">
    <property type="entry name" value="PQQ_2"/>
    <property type="match status" value="2"/>
</dbReference>
<name>A0A7W9W5R6_ARMRO</name>
<dbReference type="InterPro" id="IPR018391">
    <property type="entry name" value="PQQ_b-propeller_rpt"/>
</dbReference>
<sequence>MRISHRTQRARVGAAAALALTAALATVGVAMAADWPQLRGDTQRSGIAAEAIKPPLAVLWRFTGGVQTNNLTSPVIVGDTVYFSTRASAQQGGILYALNVKTGQRKWSYPNDPNGMSSGAYFTTSATYAKGKLYIGSSSGTLYILDAETGKEVGGPFQLGRRIESAPVVDNDTLYFGCNDGMFYALDTQTGERRWTRMDARNRKTVGYAYAAGEGVSSAPLQAGDMMLFQTSDNQVHGLKQATGNFRWKTRLPYTFLPNGMSFSGNSIFVATGPALYSVLPASGSIRWYRNLPNDILAAPAISDGIAYVGCKDSVGDGGLLYAIKDNGREQWKTAVKIPFAPAGAPVISGDVIYVPGQRGTVMALDKSEGTLLWTYRVQPSANRQSTNPGTETAVVAPLALSGGTLFALSGDGTLTAFRADAPDSAGPIINDLYPKSGAAVNGKPPFRIAAKLSDEGSGLNPDTISGALDGRDVTLTYDFKKSTIFYATKSTGRLVDPPLADGRHEFTLRAKDWRGNETVQTWSFIVDNSLPIKPVTPTTNNNRLGGPGGPGGGSGSKGGGGLGGGSRGPGG</sequence>
<feature type="signal peptide" evidence="2">
    <location>
        <begin position="1"/>
        <end position="32"/>
    </location>
</feature>
<evidence type="ECO:0000313" key="5">
    <source>
        <dbReference type="Proteomes" id="UP000520814"/>
    </source>
</evidence>